<organism evidence="1 3">
    <name type="scientific">Rotaria socialis</name>
    <dbReference type="NCBI Taxonomy" id="392032"/>
    <lineage>
        <taxon>Eukaryota</taxon>
        <taxon>Metazoa</taxon>
        <taxon>Spiralia</taxon>
        <taxon>Gnathifera</taxon>
        <taxon>Rotifera</taxon>
        <taxon>Eurotatoria</taxon>
        <taxon>Bdelloidea</taxon>
        <taxon>Philodinida</taxon>
        <taxon>Philodinidae</taxon>
        <taxon>Rotaria</taxon>
    </lineage>
</organism>
<sequence length="233" mass="26999">MYTSMVAPLNSKQINTLLNTGLNGKPFVDEIIEKLGQISSGIMSAHFTHDFIASSFVPRVNQILTQWSSNDHRTMLNENDSKTLLYSSHTIFHMSNSIDNQPEIYKDLLDTVKICLNNISSFGFYITKSNQEDDSNLVSFDCLIYVLERSNMIENNTIREQLVEKSTLSYLIKYAEKWPNNESSLEIMYAIVFTEKGKEEQKKEQYKEFNEYVKRLYLSSKDEIRQAVLMEPV</sequence>
<accession>A0A817UVJ9</accession>
<dbReference type="AlphaFoldDB" id="A0A817UVJ9"/>
<evidence type="ECO:0000313" key="2">
    <source>
        <dbReference type="EMBL" id="CAF4820706.1"/>
    </source>
</evidence>
<dbReference type="Proteomes" id="UP000663865">
    <property type="component" value="Unassembled WGS sequence"/>
</dbReference>
<protein>
    <submittedName>
        <fullName evidence="1">Uncharacterized protein</fullName>
    </submittedName>
</protein>
<reference evidence="1" key="1">
    <citation type="submission" date="2021-02" db="EMBL/GenBank/DDBJ databases">
        <authorList>
            <person name="Nowell W R."/>
        </authorList>
    </citation>
    <scope>NUCLEOTIDE SEQUENCE</scope>
</reference>
<gene>
    <name evidence="1" type="ORF">KIK155_LOCUS2061</name>
    <name evidence="2" type="ORF">TOA249_LOCUS24565</name>
</gene>
<proteinExistence type="predicted"/>
<name>A0A817UVJ9_9BILA</name>
<dbReference type="EMBL" id="CAJNYV010000053">
    <property type="protein sequence ID" value="CAF3334467.1"/>
    <property type="molecule type" value="Genomic_DNA"/>
</dbReference>
<evidence type="ECO:0000313" key="1">
    <source>
        <dbReference type="EMBL" id="CAF3334467.1"/>
    </source>
</evidence>
<comment type="caution">
    <text evidence="1">The sequence shown here is derived from an EMBL/GenBank/DDBJ whole genome shotgun (WGS) entry which is preliminary data.</text>
</comment>
<dbReference type="EMBL" id="CAJOBS010002524">
    <property type="protein sequence ID" value="CAF4820706.1"/>
    <property type="molecule type" value="Genomic_DNA"/>
</dbReference>
<evidence type="ECO:0000313" key="3">
    <source>
        <dbReference type="Proteomes" id="UP000663865"/>
    </source>
</evidence>
<dbReference type="Proteomes" id="UP000663838">
    <property type="component" value="Unassembled WGS sequence"/>
</dbReference>